<dbReference type="PROSITE" id="PS51903">
    <property type="entry name" value="CLP_R"/>
    <property type="match status" value="1"/>
</dbReference>
<dbReference type="InterPro" id="IPR050130">
    <property type="entry name" value="ClpA_ClpB"/>
</dbReference>
<dbReference type="Pfam" id="PF02861">
    <property type="entry name" value="Clp_N"/>
    <property type="match status" value="1"/>
</dbReference>
<evidence type="ECO:0000256" key="7">
    <source>
        <dbReference type="RuleBase" id="RU004432"/>
    </source>
</evidence>
<dbReference type="GO" id="GO:0005524">
    <property type="term" value="F:ATP binding"/>
    <property type="evidence" value="ECO:0007669"/>
    <property type="project" value="UniProtKB-KW"/>
</dbReference>
<evidence type="ECO:0000256" key="6">
    <source>
        <dbReference type="PROSITE-ProRule" id="PRU01251"/>
    </source>
</evidence>
<dbReference type="SUPFAM" id="SSF81923">
    <property type="entry name" value="Double Clp-N motif"/>
    <property type="match status" value="1"/>
</dbReference>
<evidence type="ECO:0000313" key="11">
    <source>
        <dbReference type="Proteomes" id="UP000190460"/>
    </source>
</evidence>
<evidence type="ECO:0000259" key="9">
    <source>
        <dbReference type="PROSITE" id="PS51903"/>
    </source>
</evidence>
<dbReference type="GO" id="GO:0043335">
    <property type="term" value="P:protein unfolding"/>
    <property type="evidence" value="ECO:0007669"/>
    <property type="project" value="InterPro"/>
</dbReference>
<comment type="similarity">
    <text evidence="1 7">Belongs to the ClpA/ClpB family.</text>
</comment>
<evidence type="ECO:0000256" key="2">
    <source>
        <dbReference type="ARBA" id="ARBA00022737"/>
    </source>
</evidence>
<dbReference type="OrthoDB" id="9803641at2"/>
<reference evidence="10 11" key="1">
    <citation type="submission" date="2017-02" db="EMBL/GenBank/DDBJ databases">
        <authorList>
            <person name="Peterson S.W."/>
        </authorList>
    </citation>
    <scope>NUCLEOTIDE SEQUENCE [LARGE SCALE GENOMIC DNA]</scope>
    <source>
        <strain evidence="10 11">ATCC 49788</strain>
    </source>
</reference>
<dbReference type="SMART" id="SM01086">
    <property type="entry name" value="ClpB_D2-small"/>
    <property type="match status" value="1"/>
</dbReference>
<dbReference type="GO" id="GO:0008233">
    <property type="term" value="F:peptidase activity"/>
    <property type="evidence" value="ECO:0007669"/>
    <property type="project" value="UniProtKB-KW"/>
</dbReference>
<dbReference type="InterPro" id="IPR027417">
    <property type="entry name" value="P-loop_NTPase"/>
</dbReference>
<name>A0A1T4W1Q6_9GAMM</name>
<dbReference type="Pfam" id="PF07724">
    <property type="entry name" value="AAA_2"/>
    <property type="match status" value="1"/>
</dbReference>
<evidence type="ECO:0000313" key="10">
    <source>
        <dbReference type="EMBL" id="SKA71173.1"/>
    </source>
</evidence>
<dbReference type="GO" id="GO:0006508">
    <property type="term" value="P:proteolysis"/>
    <property type="evidence" value="ECO:0007669"/>
    <property type="project" value="UniProtKB-KW"/>
</dbReference>
<dbReference type="Pfam" id="PF10431">
    <property type="entry name" value="ClpB_D2-small"/>
    <property type="match status" value="1"/>
</dbReference>
<protein>
    <submittedName>
        <fullName evidence="10">ATP-dependent Clp protease ATP-binding subunit ClpA</fullName>
    </submittedName>
</protein>
<dbReference type="GO" id="GO:0016887">
    <property type="term" value="F:ATP hydrolysis activity"/>
    <property type="evidence" value="ECO:0007669"/>
    <property type="project" value="InterPro"/>
</dbReference>
<dbReference type="GO" id="GO:0034605">
    <property type="term" value="P:cellular response to heat"/>
    <property type="evidence" value="ECO:0007669"/>
    <property type="project" value="TreeGrafter"/>
</dbReference>
<dbReference type="CDD" id="cd19499">
    <property type="entry name" value="RecA-like_ClpB_Hsp104-like"/>
    <property type="match status" value="1"/>
</dbReference>
<dbReference type="InterPro" id="IPR018368">
    <property type="entry name" value="ClpA/B_CS1"/>
</dbReference>
<keyword evidence="11" id="KW-1185">Reference proteome</keyword>
<feature type="compositionally biased region" description="Polar residues" evidence="8">
    <location>
        <begin position="155"/>
        <end position="167"/>
    </location>
</feature>
<dbReference type="Proteomes" id="UP000190460">
    <property type="component" value="Unassembled WGS sequence"/>
</dbReference>
<sequence length="763" mass="84695">MLSAEVEESINTLFRNARERHHEFVTVEHLLLAMLDNPSASIALKACGVDMPSLRRELETFIDENTPILPASDQRDVQPTLGFQRVIHRAVYSAQSSRKGEVTGDAILVAIFGEPESHAVFFLSQRDVARLDIVNFLSHGIRKDEHIGRRDNDEGNNMDSSGNNGEQQDTELSEGKQKPLDQFASNLNQLALEGRIDPLIGRDNEIERTVQVLCRRRKNNPLLVGEAGVGKTAIAEGLAKRIVDGEVPEILANAVIYSLDMGSLLAGTKYRGDFEKRLKAVIQQIKEEPHAVLFIDEIHTIIGAGATSGGTMDASNLIKPVLSSGELKCIGSTTFQEYNSVFEKDRALARRFQKIDVNEPSVEETYEILKGLRSRFEDHHQVKYTMPALKAAAELAARYINDRHLPDKAIDVIDEAGANRRLKPTANRKKTISVTDIEEIVAKIARIPPKTVSSSDMDMLKNLERDLKMVIFGQESAIEQLTSAIKMARSGLRDETKPIGSFLFAGPTGVGKTEVTKQLALRMGVEMLRFDMSEYMERHTVSRLIGAPPGYVGYDEGGLLTDAVNKHPHSVLLLDEIEKAHPDVFNLLLQVMDHGTLTDTNGRKIDFRNVILVMTSNAGAENISRKSLGFTKQDHISDAMEAVKRIFTPEFRNRLDGIIQFNALTDTVIRSVVDKFVIKLEVQLQQKGVTLLVDEAARDWLAEKGYDPLMGARPMERVIQEHIKRPLADALLFGELANGGRVEVSVENDTLALNYEATEAAAI</sequence>
<dbReference type="InterPro" id="IPR004176">
    <property type="entry name" value="Clp_R_N"/>
</dbReference>
<dbReference type="FunFam" id="3.40.50.300:FF:000010">
    <property type="entry name" value="Chaperone clpB 1, putative"/>
    <property type="match status" value="1"/>
</dbReference>
<organism evidence="10 11">
    <name type="scientific">Thiothrix eikelboomii</name>
    <dbReference type="NCBI Taxonomy" id="92487"/>
    <lineage>
        <taxon>Bacteria</taxon>
        <taxon>Pseudomonadati</taxon>
        <taxon>Pseudomonadota</taxon>
        <taxon>Gammaproteobacteria</taxon>
        <taxon>Thiotrichales</taxon>
        <taxon>Thiotrichaceae</taxon>
        <taxon>Thiothrix</taxon>
    </lineage>
</organism>
<accession>A0A1T4W1Q6</accession>
<dbReference type="InterPro" id="IPR001270">
    <property type="entry name" value="ClpA/B"/>
</dbReference>
<dbReference type="GO" id="GO:0005737">
    <property type="term" value="C:cytoplasm"/>
    <property type="evidence" value="ECO:0007669"/>
    <property type="project" value="TreeGrafter"/>
</dbReference>
<dbReference type="Pfam" id="PF17871">
    <property type="entry name" value="AAA_lid_9"/>
    <property type="match status" value="1"/>
</dbReference>
<dbReference type="SMART" id="SM00382">
    <property type="entry name" value="AAA"/>
    <property type="match status" value="2"/>
</dbReference>
<feature type="domain" description="Clp R" evidence="9">
    <location>
        <begin position="1"/>
        <end position="144"/>
    </location>
</feature>
<dbReference type="InterPro" id="IPR019489">
    <property type="entry name" value="Clp_ATPase_C"/>
</dbReference>
<keyword evidence="5 7" id="KW-0143">Chaperone</keyword>
<keyword evidence="10" id="KW-0378">Hydrolase</keyword>
<dbReference type="PANTHER" id="PTHR11638:SF111">
    <property type="entry name" value="ATP-DEPENDENT CLP PROTEASE ATP-BINDING SUBUNIT CLPA"/>
    <property type="match status" value="1"/>
</dbReference>
<dbReference type="Gene3D" id="1.10.1780.10">
    <property type="entry name" value="Clp, N-terminal domain"/>
    <property type="match status" value="1"/>
</dbReference>
<evidence type="ECO:0000256" key="3">
    <source>
        <dbReference type="ARBA" id="ARBA00022741"/>
    </source>
</evidence>
<dbReference type="PANTHER" id="PTHR11638">
    <property type="entry name" value="ATP-DEPENDENT CLP PROTEASE"/>
    <property type="match status" value="1"/>
</dbReference>
<dbReference type="STRING" id="92487.SAMN02745130_00796"/>
<dbReference type="AlphaFoldDB" id="A0A1T4W1Q6"/>
<evidence type="ECO:0000256" key="1">
    <source>
        <dbReference type="ARBA" id="ARBA00008675"/>
    </source>
</evidence>
<evidence type="ECO:0000256" key="5">
    <source>
        <dbReference type="ARBA" id="ARBA00023186"/>
    </source>
</evidence>
<feature type="region of interest" description="Disordered" evidence="8">
    <location>
        <begin position="147"/>
        <end position="175"/>
    </location>
</feature>
<dbReference type="NCBIfam" id="TIGR02639">
    <property type="entry name" value="ClpA"/>
    <property type="match status" value="1"/>
</dbReference>
<dbReference type="InterPro" id="IPR028299">
    <property type="entry name" value="ClpA/B_CS2"/>
</dbReference>
<dbReference type="InterPro" id="IPR041546">
    <property type="entry name" value="ClpA/ClpB_AAA_lid"/>
</dbReference>
<dbReference type="FunFam" id="1.10.8.60:FF:000011">
    <property type="entry name" value="ATP-dependent Clp protease ATP-binding subunit"/>
    <property type="match status" value="1"/>
</dbReference>
<dbReference type="InterPro" id="IPR013461">
    <property type="entry name" value="ClpA"/>
</dbReference>
<dbReference type="Gene3D" id="3.40.50.300">
    <property type="entry name" value="P-loop containing nucleotide triphosphate hydrolases"/>
    <property type="match status" value="2"/>
</dbReference>
<evidence type="ECO:0000256" key="4">
    <source>
        <dbReference type="ARBA" id="ARBA00022840"/>
    </source>
</evidence>
<dbReference type="Pfam" id="PF00004">
    <property type="entry name" value="AAA"/>
    <property type="match status" value="1"/>
</dbReference>
<dbReference type="PROSITE" id="PS00871">
    <property type="entry name" value="CLPAB_2"/>
    <property type="match status" value="1"/>
</dbReference>
<dbReference type="InterPro" id="IPR036628">
    <property type="entry name" value="Clp_N_dom_sf"/>
</dbReference>
<dbReference type="Gene3D" id="1.10.8.60">
    <property type="match status" value="2"/>
</dbReference>
<dbReference type="CDD" id="cd00009">
    <property type="entry name" value="AAA"/>
    <property type="match status" value="1"/>
</dbReference>
<evidence type="ECO:0000256" key="8">
    <source>
        <dbReference type="SAM" id="MobiDB-lite"/>
    </source>
</evidence>
<dbReference type="InterPro" id="IPR003959">
    <property type="entry name" value="ATPase_AAA_core"/>
</dbReference>
<dbReference type="PRINTS" id="PR00300">
    <property type="entry name" value="CLPPROTEASEA"/>
</dbReference>
<dbReference type="RefSeq" id="WP_078921291.1">
    <property type="nucleotide sequence ID" value="NZ_FUYB01000003.1"/>
</dbReference>
<dbReference type="FunFam" id="3.40.50.300:FF:000025">
    <property type="entry name" value="ATP-dependent Clp protease subunit"/>
    <property type="match status" value="1"/>
</dbReference>
<keyword evidence="4 7" id="KW-0067">ATP-binding</keyword>
<keyword evidence="3 7" id="KW-0547">Nucleotide-binding</keyword>
<dbReference type="InterPro" id="IPR003593">
    <property type="entry name" value="AAA+_ATPase"/>
</dbReference>
<dbReference type="SUPFAM" id="SSF52540">
    <property type="entry name" value="P-loop containing nucleoside triphosphate hydrolases"/>
    <property type="match status" value="2"/>
</dbReference>
<keyword evidence="10" id="KW-0645">Protease</keyword>
<dbReference type="PROSITE" id="PS00870">
    <property type="entry name" value="CLPAB_1"/>
    <property type="match status" value="1"/>
</dbReference>
<proteinExistence type="inferred from homology"/>
<dbReference type="EMBL" id="FUYB01000003">
    <property type="protein sequence ID" value="SKA71173.1"/>
    <property type="molecule type" value="Genomic_DNA"/>
</dbReference>
<keyword evidence="2 6" id="KW-0677">Repeat</keyword>
<gene>
    <name evidence="10" type="ORF">SAMN02745130_00796</name>
</gene>